<feature type="signal peptide" evidence="2">
    <location>
        <begin position="1"/>
        <end position="29"/>
    </location>
</feature>
<evidence type="ECO:0000313" key="5">
    <source>
        <dbReference type="Proteomes" id="UP000204551"/>
    </source>
</evidence>
<dbReference type="PANTHER" id="PTHR21666:SF289">
    <property type="entry name" value="L-ALA--D-GLU ENDOPEPTIDASE"/>
    <property type="match status" value="1"/>
</dbReference>
<sequence>MPKPKHHILCAFLLLGLFPAPQLSLMAQASSHNKMGEMVDKFLSKSESYDDVERLLDILDNDIHLYSDKFQFVPSINPLNPDRLKRFSSKFGKRFHPIDKKEKTHFGIDISAKAGTPIHAAASGTVKSAVESNKGYGNQVIIEHRYGFKSRYAHMYLFVVKKDQTVKKGDIIGFVGSTGKSTANHIHYEIWKNEIRIDPYPFCFLDF</sequence>
<evidence type="ECO:0000256" key="2">
    <source>
        <dbReference type="SAM" id="SignalP"/>
    </source>
</evidence>
<keyword evidence="4" id="KW-0614">Plasmid</keyword>
<reference evidence="4 5" key="1">
    <citation type="submission" date="2017-07" db="EMBL/GenBank/DDBJ databases">
        <title>Genome Sequence of Arenibacter algicola Strain SMS7 Isolated from a culture of the Diatom Skeletonema marinoi.</title>
        <authorList>
            <person name="Topel M."/>
            <person name="Pinder M.I.M."/>
            <person name="Johansson O.N."/>
            <person name="Kourtchenko O."/>
            <person name="Godhe A."/>
            <person name="Clarke A.K."/>
        </authorList>
    </citation>
    <scope>NUCLEOTIDE SEQUENCE [LARGE SCALE GENOMIC DNA]</scope>
    <source>
        <strain evidence="4 5">SMS7</strain>
        <plasmid evidence="5">Plasmid psms7</plasmid>
    </source>
</reference>
<keyword evidence="4" id="KW-0378">Hydrolase</keyword>
<proteinExistence type="predicted"/>
<feature type="chain" id="PRO_5013370359" evidence="2">
    <location>
        <begin position="30"/>
        <end position="207"/>
    </location>
</feature>
<dbReference type="EMBL" id="CP022516">
    <property type="protein sequence ID" value="ASO08407.1"/>
    <property type="molecule type" value="Genomic_DNA"/>
</dbReference>
<keyword evidence="1 2" id="KW-0732">Signal</keyword>
<dbReference type="Pfam" id="PF01551">
    <property type="entry name" value="Peptidase_M23"/>
    <property type="match status" value="1"/>
</dbReference>
<dbReference type="Gene3D" id="2.70.70.10">
    <property type="entry name" value="Glucose Permease (Domain IIA)"/>
    <property type="match status" value="1"/>
</dbReference>
<dbReference type="InterPro" id="IPR050570">
    <property type="entry name" value="Cell_wall_metabolism_enzyme"/>
</dbReference>
<evidence type="ECO:0000259" key="3">
    <source>
        <dbReference type="Pfam" id="PF01551"/>
    </source>
</evidence>
<dbReference type="GO" id="GO:0004222">
    <property type="term" value="F:metalloendopeptidase activity"/>
    <property type="evidence" value="ECO:0007669"/>
    <property type="project" value="TreeGrafter"/>
</dbReference>
<dbReference type="PANTHER" id="PTHR21666">
    <property type="entry name" value="PEPTIDASE-RELATED"/>
    <property type="match status" value="1"/>
</dbReference>
<dbReference type="EC" id="3.4.24.-" evidence="4"/>
<accession>A0A221V466</accession>
<gene>
    <name evidence="4" type="ORF">AREALGSMS7_05035</name>
</gene>
<dbReference type="RefSeq" id="WP_093980771.1">
    <property type="nucleotide sequence ID" value="NZ_CP022516.1"/>
</dbReference>
<dbReference type="SUPFAM" id="SSF51261">
    <property type="entry name" value="Duplicated hybrid motif"/>
    <property type="match status" value="1"/>
</dbReference>
<dbReference type="AlphaFoldDB" id="A0A221V466"/>
<feature type="domain" description="M23ase beta-sheet core" evidence="3">
    <location>
        <begin position="104"/>
        <end position="199"/>
    </location>
</feature>
<evidence type="ECO:0000313" key="4">
    <source>
        <dbReference type="EMBL" id="ASO08407.1"/>
    </source>
</evidence>
<name>A0A221V466_9FLAO</name>
<dbReference type="InterPro" id="IPR011055">
    <property type="entry name" value="Dup_hybrid_motif"/>
</dbReference>
<dbReference type="Proteomes" id="UP000204551">
    <property type="component" value="Plasmid pSMS7"/>
</dbReference>
<protein>
    <submittedName>
        <fullName evidence="4">Murein DD-endopeptidase MepM</fullName>
        <ecNumber evidence="4">3.4.24.-</ecNumber>
    </submittedName>
</protein>
<geneLocation type="plasmid" evidence="5">
    <name>psms7</name>
</geneLocation>
<dbReference type="CDD" id="cd12797">
    <property type="entry name" value="M23_peptidase"/>
    <property type="match status" value="1"/>
</dbReference>
<dbReference type="KEGG" id="aalg:AREALGSMS7_05035"/>
<organism evidence="4 5">
    <name type="scientific">Arenibacter algicola</name>
    <dbReference type="NCBI Taxonomy" id="616991"/>
    <lineage>
        <taxon>Bacteria</taxon>
        <taxon>Pseudomonadati</taxon>
        <taxon>Bacteroidota</taxon>
        <taxon>Flavobacteriia</taxon>
        <taxon>Flavobacteriales</taxon>
        <taxon>Flavobacteriaceae</taxon>
        <taxon>Arenibacter</taxon>
    </lineage>
</organism>
<dbReference type="InterPro" id="IPR016047">
    <property type="entry name" value="M23ase_b-sheet_dom"/>
</dbReference>
<evidence type="ECO:0000256" key="1">
    <source>
        <dbReference type="ARBA" id="ARBA00022729"/>
    </source>
</evidence>